<feature type="compositionally biased region" description="Low complexity" evidence="5">
    <location>
        <begin position="799"/>
        <end position="808"/>
    </location>
</feature>
<evidence type="ECO:0000256" key="1">
    <source>
        <dbReference type="ARBA" id="ARBA00004123"/>
    </source>
</evidence>
<dbReference type="EMBL" id="JAPDMZ010000008">
    <property type="protein sequence ID" value="KAK0557103.1"/>
    <property type="molecule type" value="Genomic_DNA"/>
</dbReference>
<feature type="region of interest" description="Disordered" evidence="5">
    <location>
        <begin position="477"/>
        <end position="808"/>
    </location>
</feature>
<protein>
    <submittedName>
        <fullName evidence="7">Cleavage polyadenylation factor subunit fip1</fullName>
    </submittedName>
</protein>
<evidence type="ECO:0000259" key="6">
    <source>
        <dbReference type="Pfam" id="PF05182"/>
    </source>
</evidence>
<feature type="compositionally biased region" description="Low complexity" evidence="5">
    <location>
        <begin position="99"/>
        <end position="117"/>
    </location>
</feature>
<reference evidence="7" key="1">
    <citation type="journal article" date="2023" name="PhytoFront">
        <title>Draft Genome Resources of Seven Strains of Tilletia horrida, Causal Agent of Kernel Smut of Rice.</title>
        <authorList>
            <person name="Khanal S."/>
            <person name="Antony Babu S."/>
            <person name="Zhou X.G."/>
        </authorList>
    </citation>
    <scope>NUCLEOTIDE SEQUENCE</scope>
    <source>
        <strain evidence="7">TX6</strain>
    </source>
</reference>
<dbReference type="InterPro" id="IPR051187">
    <property type="entry name" value="Pre-mRNA_3'-end_processing_reg"/>
</dbReference>
<dbReference type="Pfam" id="PF05182">
    <property type="entry name" value="Fip1"/>
    <property type="match status" value="1"/>
</dbReference>
<keyword evidence="4" id="KW-0539">Nucleus</keyword>
<dbReference type="GO" id="GO:0005847">
    <property type="term" value="C:mRNA cleavage and polyadenylation specificity factor complex"/>
    <property type="evidence" value="ECO:0007669"/>
    <property type="project" value="TreeGrafter"/>
</dbReference>
<feature type="region of interest" description="Disordered" evidence="5">
    <location>
        <begin position="1"/>
        <end position="264"/>
    </location>
</feature>
<keyword evidence="3" id="KW-0507">mRNA processing</keyword>
<sequence length="808" mass="86182">MEDEDAFLYGSDGAEEATTATQPAVVPSAVKAEADPSTGHERAPAQNGDKNHSAKVNAAEDGDEEEEGEDDEDDDDEEEEEDSDDDLEIITEAPVGGSAEAAATAAAYNRTRQQQQQHSSHNRLLPGTIPRQVSTSNLGSGGLTSEYTPLSRTRPLPDSPANAIRQSTPGTTSNAEPGAAPAPPPVPVTSLGLLDAKLEPQYDAFKDLGPEVAPGPPPSTAPRLDLSPRRAALYIDPETGLSTAPDGVLQEEGEEEPEGPMLYEVDPASFSDKPWRRAGADLSDYFNYGFNEDTWRQYSERKRTLMKTREELLQEKEEQEKKEQERLQLAAEEQEKKRKADADAAALAAANSAKEAEAARGQGFGDDIPNHDQLLRQMMNMLAPGMPPPQQMTMLQQMGVVNPATGRLNPQMLQMMGMLPGAVTGGIGGPPPPGSGMGPNAGMMGMAPPPGMGMPGMSMPMAGFNMNPAVMGIGPGPGMMGNSFPPPPGGPRADRERRIPSGPAGAIGSGLPNRPPSSLPPPPTGPRAAVAGHSPVVENGSNAEFEEGERSTPKSPARLKNDPEDDTASLMSQDATPTGPKARGTRGGRGQPAGSSQIPTGPSGGNGRAPPTGPAADRHRNSGANNALPPNVPTGPRGSSSKAKRYNDRDVVSGAPDALDYGAVAGSSGGHRRDDREMSSPPPRSTSGRGDDEDRRSSRRRGGGNGGSDEHDRDREKDRDRSERDRDRERDRDERDRRESSGYRSRDRDRDRERRSDSADERRNSIDGARERSRAERRAGKTESSVGSKRGREEDEDVSTSSSTRRRR</sequence>
<dbReference type="Proteomes" id="UP001176517">
    <property type="component" value="Unassembled WGS sequence"/>
</dbReference>
<dbReference type="GO" id="GO:0006397">
    <property type="term" value="P:mRNA processing"/>
    <property type="evidence" value="ECO:0007669"/>
    <property type="project" value="UniProtKB-KW"/>
</dbReference>
<feature type="region of interest" description="Disordered" evidence="5">
    <location>
        <begin position="315"/>
        <end position="343"/>
    </location>
</feature>
<evidence type="ECO:0000256" key="3">
    <source>
        <dbReference type="ARBA" id="ARBA00022664"/>
    </source>
</evidence>
<dbReference type="AlphaFoldDB" id="A0AAN6GVF0"/>
<feature type="compositionally biased region" description="Basic and acidic residues" evidence="5">
    <location>
        <begin position="32"/>
        <end position="43"/>
    </location>
</feature>
<keyword evidence="8" id="KW-1185">Reference proteome</keyword>
<feature type="compositionally biased region" description="Basic and acidic residues" evidence="5">
    <location>
        <begin position="708"/>
        <end position="781"/>
    </location>
</feature>
<proteinExistence type="inferred from homology"/>
<dbReference type="PANTHER" id="PTHR13484:SF0">
    <property type="entry name" value="PRE-MRNA 3'-END-PROCESSING FACTOR FIP1"/>
    <property type="match status" value="1"/>
</dbReference>
<feature type="compositionally biased region" description="Basic and acidic residues" evidence="5">
    <location>
        <begin position="333"/>
        <end position="342"/>
    </location>
</feature>
<evidence type="ECO:0000313" key="8">
    <source>
        <dbReference type="Proteomes" id="UP001176517"/>
    </source>
</evidence>
<feature type="domain" description="Pre-mRNA polyadenylation factor Fip1" evidence="6">
    <location>
        <begin position="264"/>
        <end position="304"/>
    </location>
</feature>
<feature type="compositionally biased region" description="Polar residues" evidence="5">
    <location>
        <begin position="164"/>
        <end position="174"/>
    </location>
</feature>
<feature type="compositionally biased region" description="Basic and acidic residues" evidence="5">
    <location>
        <begin position="196"/>
        <end position="209"/>
    </location>
</feature>
<accession>A0AAN6GVF0</accession>
<feature type="compositionally biased region" description="Pro residues" evidence="5">
    <location>
        <begin position="513"/>
        <end position="525"/>
    </location>
</feature>
<evidence type="ECO:0000256" key="2">
    <source>
        <dbReference type="ARBA" id="ARBA00007459"/>
    </source>
</evidence>
<comment type="subcellular location">
    <subcellularLocation>
        <location evidence="1">Nucleus</location>
    </subcellularLocation>
</comment>
<organism evidence="7 8">
    <name type="scientific">Tilletia horrida</name>
    <dbReference type="NCBI Taxonomy" id="155126"/>
    <lineage>
        <taxon>Eukaryota</taxon>
        <taxon>Fungi</taxon>
        <taxon>Dikarya</taxon>
        <taxon>Basidiomycota</taxon>
        <taxon>Ustilaginomycotina</taxon>
        <taxon>Exobasidiomycetes</taxon>
        <taxon>Tilletiales</taxon>
        <taxon>Tilletiaceae</taxon>
        <taxon>Tilletia</taxon>
    </lineage>
</organism>
<evidence type="ECO:0000256" key="5">
    <source>
        <dbReference type="SAM" id="MobiDB-lite"/>
    </source>
</evidence>
<feature type="compositionally biased region" description="Acidic residues" evidence="5">
    <location>
        <begin position="60"/>
        <end position="89"/>
    </location>
</feature>
<comment type="caution">
    <text evidence="7">The sequence shown here is derived from an EMBL/GenBank/DDBJ whole genome shotgun (WGS) entry which is preliminary data.</text>
</comment>
<evidence type="ECO:0000313" key="7">
    <source>
        <dbReference type="EMBL" id="KAK0557103.1"/>
    </source>
</evidence>
<name>A0AAN6GVF0_9BASI</name>
<dbReference type="InterPro" id="IPR007854">
    <property type="entry name" value="Fip1_dom"/>
</dbReference>
<gene>
    <name evidence="7" type="primary">FIP1</name>
    <name evidence="7" type="ORF">OC846_000750</name>
</gene>
<feature type="compositionally biased region" description="Basic and acidic residues" evidence="5">
    <location>
        <begin position="315"/>
        <end position="326"/>
    </location>
</feature>
<dbReference type="PANTHER" id="PTHR13484">
    <property type="entry name" value="FIP1-LIKE 1 PROTEIN"/>
    <property type="match status" value="1"/>
</dbReference>
<evidence type="ECO:0000256" key="4">
    <source>
        <dbReference type="ARBA" id="ARBA00023242"/>
    </source>
</evidence>
<comment type="similarity">
    <text evidence="2">Belongs to the FIP1 family.</text>
</comment>
<feature type="compositionally biased region" description="Acidic residues" evidence="5">
    <location>
        <begin position="249"/>
        <end position="258"/>
    </location>
</feature>